<dbReference type="Pfam" id="PF08238">
    <property type="entry name" value="Sel1"/>
    <property type="match status" value="3"/>
</dbReference>
<dbReference type="Gene3D" id="1.25.40.10">
    <property type="entry name" value="Tetratricopeptide repeat domain"/>
    <property type="match status" value="2"/>
</dbReference>
<name>A0A2C6KUC2_9APIC</name>
<feature type="compositionally biased region" description="Basic and acidic residues" evidence="2">
    <location>
        <begin position="2081"/>
        <end position="2092"/>
    </location>
</feature>
<feature type="region of interest" description="Disordered" evidence="2">
    <location>
        <begin position="1505"/>
        <end position="1547"/>
    </location>
</feature>
<feature type="compositionally biased region" description="Low complexity" evidence="2">
    <location>
        <begin position="21"/>
        <end position="33"/>
    </location>
</feature>
<feature type="region of interest" description="Disordered" evidence="2">
    <location>
        <begin position="2184"/>
        <end position="2212"/>
    </location>
</feature>
<feature type="compositionally biased region" description="Low complexity" evidence="2">
    <location>
        <begin position="378"/>
        <end position="394"/>
    </location>
</feature>
<feature type="compositionally biased region" description="Polar residues" evidence="2">
    <location>
        <begin position="1397"/>
        <end position="1412"/>
    </location>
</feature>
<dbReference type="InterPro" id="IPR011990">
    <property type="entry name" value="TPR-like_helical_dom_sf"/>
</dbReference>
<feature type="compositionally biased region" description="Basic and acidic residues" evidence="2">
    <location>
        <begin position="1623"/>
        <end position="1635"/>
    </location>
</feature>
<feature type="region of interest" description="Disordered" evidence="2">
    <location>
        <begin position="1178"/>
        <end position="1207"/>
    </location>
</feature>
<evidence type="ECO:0000313" key="5">
    <source>
        <dbReference type="Proteomes" id="UP000221165"/>
    </source>
</evidence>
<dbReference type="InterPro" id="IPR006597">
    <property type="entry name" value="Sel1-like"/>
</dbReference>
<keyword evidence="3" id="KW-0812">Transmembrane</keyword>
<feature type="compositionally biased region" description="Low complexity" evidence="2">
    <location>
        <begin position="356"/>
        <end position="371"/>
    </location>
</feature>
<comment type="caution">
    <text evidence="4">The sequence shown here is derived from an EMBL/GenBank/DDBJ whole genome shotgun (WGS) entry which is preliminary data.</text>
</comment>
<evidence type="ECO:0000256" key="1">
    <source>
        <dbReference type="ARBA" id="ARBA00038101"/>
    </source>
</evidence>
<feature type="compositionally biased region" description="Basic and acidic residues" evidence="2">
    <location>
        <begin position="2147"/>
        <end position="2160"/>
    </location>
</feature>
<feature type="region of interest" description="Disordered" evidence="2">
    <location>
        <begin position="1909"/>
        <end position="1956"/>
    </location>
</feature>
<feature type="compositionally biased region" description="Basic and acidic residues" evidence="2">
    <location>
        <begin position="1916"/>
        <end position="1925"/>
    </location>
</feature>
<sequence length="2212" mass="236974">MARPSLSDRVMIARLQCHTYSAPHRPSSHSASSYRRHLVRSERSEFRGASTAVRTTGRALTGGVPFRRIPGRTSERLASSTPPSSSSSTSQMESDSAISTFPSPECDTSRRRQCDSPTVRASPLRLISSGSSAYLPERRSLLVPTLSLSSLFICLSFVALVATTRGYSCTEEPAGASDFVLSCTPARGLSGMFFAAAQETEDDSHFSLEDSGESEGEIDESDDYFTDENTDAATHRIYHHGDKYYRAVPLADLGGLLRGIRASLPENMLSDQEWYEVTDEISTKLELLDRRMYPQSLLEAIADNEAMEQGALVTPLADEELTEEGARAYELEKTAEAVREVLRAQLGLNFSPPVPSSSSSSSIHSHTPVVPGDAEQPSHGASASATSHSFSLDSQETSESEQRPPEAVSGGRSSEGMQPGTQSSTAVVSSEPSTAHVPGAAGASLPDTVGSAPGGGSPAGSALRAGIDSQASVSSPSVAILPPHASGVAQGIQDSTSEVTEKKTENRGDEREGGDASRAAEQRTDLGDGQPLKLGKVAFRPGDYEYLILRMSKPSKFRGDFRGSAFRDRRGPFDRRAHRRKRGSRLTRGPSVVPTEESKQLNDFGEFYVLLHALLSHHRTGFPKTNPLPDPPAFLFEKRAAQEGVGRQSSSDNDMSELVSELNSQLGQLSRENLRKLRAEAFGACAFLSFFGFPDEEGRLQLPGGWPRDLELALQCVVEGNKNRQFCATCFLIDGLATALGFPPVVARSDAWAVSHEAGVKSLYVLHRRQDEYKAPGLLEEQTGSLSDRRSALEGKEEMLVARSKTLKTTFDNPLIKYEMAAQMGDARGKLVTAYYLRTGLGSPDYRYNGDKQAEGRPNLSEDYQRYAASSDRLRKSRSSIERFNALKPSGESCIAALKHVVEVGSDATEFGSLQVLPQFLLRKGLVTTAYQHADFTANNSTSPLTKISVAAADAGESNPGGAGSASSEDYALLVQSLAEDGNPSGLTALGDLYFHGHEAGGIPRDVNRATELWLSAAAMGDASAAMALAFLLLGDPRDLGRDNESAGGEGQNASSEGRGGATGKSSSRDVSEKGSEDDGLRAESGAVHTVNSGGSYVSAGSGSSATSTHSASSSPSSTSASVTHSRDTSQVTGSAQALEEVGAGDFGSVLGFGGVGSLFSTVFSFFRGAGGTEEAETGSLSWLSDGDFEGTAPGSPAGQTIRHGGEGTGVVGSLIGRLFGGSGEQIADKEQEGDRTTPEGGLDSILRARKKGEKHPAEPFLKQVIRDGEGSAPHLARYLAYRLGIEGYTNTTLAGESLKTAAELGDSNAQMLYANAHMSGVRPSSITAYPSAFFPNGTDISVAFDYYTKAAEQGRLEALFNVGILTLQGAGVPTASSVASSTPQSGSASSSPSGDTLRSSLPVSLSHNPENPASRRSIVDRCVDAFAILQKVAFTHPSVAVLHEMVSRAFMKNDLTGALLASVLLSELGHISGHVNAAALWPRVTMRRGNLKAGLMEMLQEVAGKGRGSDGSLQKELVTQRGPDRRVENGKKKPEGRKVSTEREKVELGCKPTSSFSLDPEFLLPQADYLDSPTKAILSAPQKASRASFFPSSWIFASVLSDSSAGLETAGANPGHSGHTVTSEEKNGREHEHENCPAPSRFMVYLRHLRVSEFLRCWARPHGESGWLEALQEDFPFLKESRFLEPSRVLHSLEQAEKEGNVCSFYFLRRAAAEGDVTSMLDLSAAYDQLALRHRERQLIVESTFRRRFERMKHRGSGGRAVPLGKGSHASAEEYGGLSLNSDVPLSGKGDRFAAPEWIRQMLEKAEAASLSASFFWRTSAGERKDGRALLELGQALEMGKGVAQNRTEAYKLYWGLVTDSKHSVSSRFLGVLALGRTTLSWLHRRVFYCAVQVYKWVNRVYEHGNKSPRTSLSGHDDAGDRPARATPTHARQKRSGGGQNEPSRAKSSSDDLGADDDPAPLYWIYSWRVLEQVGSEGQSQVWSRLLVVYILVFLASVVAVLTAAHARWLTSTNRSRSPATASPPGSSGATRDGQGSAVSSSQSNIQSPLRGVTGDGLISRDLSNRLQEASEDSREGEEGELRMRQEEGNRGYRSSAPANADFSADSVSKGRPLKSEARLTGSSENEEVDAWKPSFGDANLSRHRVTGDSRGAGKEQEAPQRAPPGNGREDIAVLVSGRVCGVPAEDGEAGQNHGLRRRPEWQERAARGTE</sequence>
<evidence type="ECO:0000313" key="4">
    <source>
        <dbReference type="EMBL" id="PHJ19794.1"/>
    </source>
</evidence>
<feature type="compositionally biased region" description="Basic residues" evidence="2">
    <location>
        <begin position="576"/>
        <end position="585"/>
    </location>
</feature>
<dbReference type="EMBL" id="MIGC01003212">
    <property type="protein sequence ID" value="PHJ19794.1"/>
    <property type="molecule type" value="Genomic_DNA"/>
</dbReference>
<dbReference type="GeneID" id="94429746"/>
<dbReference type="SMART" id="SM00671">
    <property type="entry name" value="SEL1"/>
    <property type="match status" value="4"/>
</dbReference>
<feature type="region of interest" description="Disordered" evidence="2">
    <location>
        <begin position="1609"/>
        <end position="1635"/>
    </location>
</feature>
<feature type="region of interest" description="Disordered" evidence="2">
    <location>
        <begin position="1042"/>
        <end position="1135"/>
    </location>
</feature>
<feature type="compositionally biased region" description="Polar residues" evidence="2">
    <location>
        <begin position="411"/>
        <end position="433"/>
    </location>
</feature>
<protein>
    <submittedName>
        <fullName evidence="4">Sel1 repeat-containing protein</fullName>
    </submittedName>
</protein>
<dbReference type="PANTHER" id="PTHR11102:SF160">
    <property type="entry name" value="ERAD-ASSOCIATED E3 UBIQUITIN-PROTEIN LIGASE COMPONENT HRD3"/>
    <property type="match status" value="1"/>
</dbReference>
<dbReference type="OrthoDB" id="272077at2759"/>
<dbReference type="VEuPathDB" id="ToxoDB:CSUI_006373"/>
<accession>A0A2C6KUC2</accession>
<reference evidence="4 5" key="1">
    <citation type="journal article" date="2017" name="Int. J. Parasitol.">
        <title>The genome of the protozoan parasite Cystoisospora suis and a reverse vaccinology approach to identify vaccine candidates.</title>
        <authorList>
            <person name="Palmieri N."/>
            <person name="Shrestha A."/>
            <person name="Ruttkowski B."/>
            <person name="Beck T."/>
            <person name="Vogl C."/>
            <person name="Tomley F."/>
            <person name="Blake D.P."/>
            <person name="Joachim A."/>
        </authorList>
    </citation>
    <scope>NUCLEOTIDE SEQUENCE [LARGE SCALE GENOMIC DNA]</scope>
    <source>
        <strain evidence="4 5">Wien I</strain>
    </source>
</reference>
<proteinExistence type="inferred from homology"/>
<evidence type="ECO:0000256" key="2">
    <source>
        <dbReference type="SAM" id="MobiDB-lite"/>
    </source>
</evidence>
<keyword evidence="5" id="KW-1185">Reference proteome</keyword>
<dbReference type="SUPFAM" id="SSF81901">
    <property type="entry name" value="HCP-like"/>
    <property type="match status" value="2"/>
</dbReference>
<keyword evidence="3" id="KW-0472">Membrane</keyword>
<feature type="compositionally biased region" description="Basic and acidic residues" evidence="2">
    <location>
        <begin position="1523"/>
        <end position="1547"/>
    </location>
</feature>
<feature type="compositionally biased region" description="Polar residues" evidence="2">
    <location>
        <begin position="91"/>
        <end position="102"/>
    </location>
</feature>
<gene>
    <name evidence="4" type="ORF">CSUI_006373</name>
</gene>
<dbReference type="PANTHER" id="PTHR11102">
    <property type="entry name" value="SEL-1-LIKE PROTEIN"/>
    <property type="match status" value="1"/>
</dbReference>
<feature type="compositionally biased region" description="Basic and acidic residues" evidence="2">
    <location>
        <begin position="499"/>
        <end position="526"/>
    </location>
</feature>
<feature type="compositionally biased region" description="Low complexity" evidence="2">
    <location>
        <begin position="1093"/>
        <end position="1124"/>
    </location>
</feature>
<feature type="region of interest" description="Disordered" evidence="2">
    <location>
        <begin position="576"/>
        <end position="597"/>
    </location>
</feature>
<feature type="region of interest" description="Disordered" evidence="2">
    <location>
        <begin position="2014"/>
        <end position="2171"/>
    </location>
</feature>
<keyword evidence="3" id="KW-1133">Transmembrane helix</keyword>
<feature type="compositionally biased region" description="Basic and acidic residues" evidence="2">
    <location>
        <begin position="2199"/>
        <end position="2212"/>
    </location>
</feature>
<feature type="compositionally biased region" description="Low complexity" evidence="2">
    <location>
        <begin position="2016"/>
        <end position="2049"/>
    </location>
</feature>
<feature type="region of interest" description="Disordered" evidence="2">
    <location>
        <begin position="1377"/>
        <end position="1415"/>
    </location>
</feature>
<comment type="similarity">
    <text evidence="1">Belongs to the sel-1 family.</text>
</comment>
<feature type="transmembrane region" description="Helical" evidence="3">
    <location>
        <begin position="1988"/>
        <end position="2010"/>
    </location>
</feature>
<dbReference type="InterPro" id="IPR050767">
    <property type="entry name" value="Sel1_AlgK"/>
</dbReference>
<dbReference type="Proteomes" id="UP000221165">
    <property type="component" value="Unassembled WGS sequence"/>
</dbReference>
<feature type="region of interest" description="Disordered" evidence="2">
    <location>
        <begin position="21"/>
        <end position="119"/>
    </location>
</feature>
<evidence type="ECO:0000256" key="3">
    <source>
        <dbReference type="SAM" id="Phobius"/>
    </source>
</evidence>
<dbReference type="RefSeq" id="XP_067921488.1">
    <property type="nucleotide sequence ID" value="XM_068066535.1"/>
</dbReference>
<organism evidence="4 5">
    <name type="scientific">Cystoisospora suis</name>
    <dbReference type="NCBI Taxonomy" id="483139"/>
    <lineage>
        <taxon>Eukaryota</taxon>
        <taxon>Sar</taxon>
        <taxon>Alveolata</taxon>
        <taxon>Apicomplexa</taxon>
        <taxon>Conoidasida</taxon>
        <taxon>Coccidia</taxon>
        <taxon>Eucoccidiorida</taxon>
        <taxon>Eimeriorina</taxon>
        <taxon>Sarcocystidae</taxon>
        <taxon>Cystoisospora</taxon>
    </lineage>
</organism>
<feature type="compositionally biased region" description="Basic and acidic residues" evidence="2">
    <location>
        <begin position="1067"/>
        <end position="1082"/>
    </location>
</feature>
<feature type="compositionally biased region" description="Low complexity" evidence="2">
    <location>
        <begin position="79"/>
        <end position="90"/>
    </location>
</feature>
<feature type="region of interest" description="Disordered" evidence="2">
    <location>
        <begin position="351"/>
        <end position="530"/>
    </location>
</feature>
<feature type="compositionally biased region" description="Low complexity" evidence="2">
    <location>
        <begin position="1377"/>
        <end position="1395"/>
    </location>
</feature>